<protein>
    <submittedName>
        <fullName evidence="3">Lon proteolytic domain-containing protein</fullName>
    </submittedName>
</protein>
<reference evidence="1 2" key="2">
    <citation type="submission" date="2018-10" db="EMBL/GenBank/DDBJ databases">
        <authorList>
            <consortium name="Pathogen Informatics"/>
        </authorList>
    </citation>
    <scope>NUCLEOTIDE SEQUENCE [LARGE SCALE GENOMIC DNA]</scope>
</reference>
<proteinExistence type="predicted"/>
<dbReference type="Proteomes" id="UP000274131">
    <property type="component" value="Unassembled WGS sequence"/>
</dbReference>
<name>A0A0N4UUU2_ENTVE</name>
<evidence type="ECO:0000313" key="2">
    <source>
        <dbReference type="Proteomes" id="UP000274131"/>
    </source>
</evidence>
<accession>A0A0N4UUU2</accession>
<gene>
    <name evidence="1" type="ORF">EVEC_LOCUS886</name>
</gene>
<dbReference type="AlphaFoldDB" id="A0A0N4UUU2"/>
<dbReference type="WBParaSite" id="EVEC_0000117801-mRNA-1">
    <property type="protein sequence ID" value="EVEC_0000117801-mRNA-1"/>
    <property type="gene ID" value="EVEC_0000117801"/>
</dbReference>
<dbReference type="EMBL" id="UXUI01007146">
    <property type="protein sequence ID" value="VDD85743.1"/>
    <property type="molecule type" value="Genomic_DNA"/>
</dbReference>
<evidence type="ECO:0000313" key="1">
    <source>
        <dbReference type="EMBL" id="VDD85743.1"/>
    </source>
</evidence>
<organism evidence="3">
    <name type="scientific">Enterobius vermicularis</name>
    <name type="common">Human pinworm</name>
    <dbReference type="NCBI Taxonomy" id="51028"/>
    <lineage>
        <taxon>Eukaryota</taxon>
        <taxon>Metazoa</taxon>
        <taxon>Ecdysozoa</taxon>
        <taxon>Nematoda</taxon>
        <taxon>Chromadorea</taxon>
        <taxon>Rhabditida</taxon>
        <taxon>Spirurina</taxon>
        <taxon>Oxyuridomorpha</taxon>
        <taxon>Oxyuroidea</taxon>
        <taxon>Oxyuridae</taxon>
        <taxon>Enterobius</taxon>
    </lineage>
</organism>
<keyword evidence="2" id="KW-1185">Reference proteome</keyword>
<reference evidence="3" key="1">
    <citation type="submission" date="2016-04" db="UniProtKB">
        <authorList>
            <consortium name="WormBaseParasite"/>
        </authorList>
    </citation>
    <scope>IDENTIFICATION</scope>
</reference>
<evidence type="ECO:0000313" key="3">
    <source>
        <dbReference type="WBParaSite" id="EVEC_0000117801-mRNA-1"/>
    </source>
</evidence>
<sequence>MHLQQANWAKSCVWFKSLFAIRDRNSVLYTAGMIMRRSVSHTMKCVLYLNGLRSFSSIRSRVHFSNTLQTPGCNFQTAKNAVERIVLGLKKREIDVFLPTANEADMREVIAPFETLIKAG</sequence>